<evidence type="ECO:0000313" key="2">
    <source>
        <dbReference type="EMBL" id="CAE2327509.1"/>
    </source>
</evidence>
<dbReference type="EMBL" id="HBKN01039750">
    <property type="protein sequence ID" value="CAE2327509.1"/>
    <property type="molecule type" value="Transcribed_RNA"/>
</dbReference>
<dbReference type="AlphaFoldDB" id="A0A7S4P8S5"/>
<proteinExistence type="predicted"/>
<evidence type="ECO:0008006" key="3">
    <source>
        <dbReference type="Google" id="ProtNLM"/>
    </source>
</evidence>
<organism evidence="2">
    <name type="scientific">Guillardia theta</name>
    <name type="common">Cryptophyte</name>
    <name type="synonym">Cryptomonas phi</name>
    <dbReference type="NCBI Taxonomy" id="55529"/>
    <lineage>
        <taxon>Eukaryota</taxon>
        <taxon>Cryptophyceae</taxon>
        <taxon>Pyrenomonadales</taxon>
        <taxon>Geminigeraceae</taxon>
        <taxon>Guillardia</taxon>
    </lineage>
</organism>
<accession>A0A7S4P8S5</accession>
<evidence type="ECO:0000256" key="1">
    <source>
        <dbReference type="SAM" id="Coils"/>
    </source>
</evidence>
<keyword evidence="1" id="KW-0175">Coiled coil</keyword>
<feature type="coiled-coil region" evidence="1">
    <location>
        <begin position="812"/>
        <end position="850"/>
    </location>
</feature>
<protein>
    <recommendedName>
        <fullName evidence="3">Sfi1 spindle body domain-containing protein</fullName>
    </recommendedName>
</protein>
<reference evidence="2" key="1">
    <citation type="submission" date="2021-01" db="EMBL/GenBank/DDBJ databases">
        <authorList>
            <person name="Corre E."/>
            <person name="Pelletier E."/>
            <person name="Niang G."/>
            <person name="Scheremetjew M."/>
            <person name="Finn R."/>
            <person name="Kale V."/>
            <person name="Holt S."/>
            <person name="Cochrane G."/>
            <person name="Meng A."/>
            <person name="Brown T."/>
            <person name="Cohen L."/>
        </authorList>
    </citation>
    <scope>NUCLEOTIDE SEQUENCE</scope>
    <source>
        <strain evidence="2">CCMP 2712</strain>
    </source>
</reference>
<sequence length="970" mass="114418">MRMTVVEMFASWLHVKDSEKKLKNLLLRWNMGQGVSCSRRYFSMWSHAIYSQISFSNRLKRAAFMRSKFSLITVRTMMAAWRRHVGILVKCRRSFKERMRGDVGVCFEKLSVNAQEMKEGRLRLQNLRMRKGQNQLKVLFGGWKDHLFEMQHRLNIMARTLSLVFQKHLQLSFQTWAAVTSMSRRHLVAQSKINDRSSRSCLKFHFSSLARHARTIGLRRRKVQALFSRILLRLLATLTSSWRTLMTRSKVCRKKSSDMMVAKSVRMKNFAFHTLLGFADDKVKARHVCDKVERVRRRGLQVLCWLSLSKKVADSRVMFSRLEAMKMRRLFAGWRKSILFIKMCCEVKFNVTSSLSAKRKLLYRHLTGWREVRGVNAAVRRMRRLGETRQVLLSFRAMYHVMVVEKQNKSQEVLMSKKEKDRQAFLSVLLVRWYRHCSRLRNICQQINDPQQSSKVNLGMSAFACWLATFHRARRVRRGAVRARQRRDMLAKRASFMRWLEEAMMTRRFKKLSRRGRTRAGLRCLTSCMRAWGCRTLRSQTTIIACLRYVSRRRLRARQSVLRAWRTLALVELRRRLSTECDHSLSARRLNVFMTWKLTLFANKTFRKLDKIVARSNRRSMLKTHLQSWGVETQFCLVRSSNKHFFSSHHENDRKRFIYFHFKIFAAHARAARSSLHLSSILLQLRKRSLTRLFFISMRLFATMMRRRNEFSIHNLSIIEPNRKIHRTFRLWKDFTDQRLMMKFVSSANEVKQKYHDAQQDCSRKDAAIESMKEDCMQQLLLKDREIDNYKRVIADFNTDADGLDEKMKLLLKHLNDREQKLVRELQESKAELVKSISAHNSTIAELQKEKKKGDALELQNIVLQKEKDVMSFSCQDALQSAADHLRTTKLTQTKRTSGADVQTYKSDRADMSTITSLANDSPSLSTIFRESANVPTRLQSQDALVNLPLRLSARELNARRSLRFDQRRS</sequence>
<gene>
    <name evidence="2" type="ORF">GTHE00462_LOCUS31100</name>
</gene>
<name>A0A7S4P8S5_GUITH</name>